<sequence>MTRTHQRRLCNEERRLAGLEFWKRFIERLDPVLAEFLDHRDQGTNTRVFGSVQYVRGYAVRESGYYSDWYLIRLDPAKFQTPLLQLRNRVLTGHVPSMVQVRLDDLMAMSSPPSDTTVALEGIIERYKDRDSQGNRHCFSRLGDSGAAVWDAGRL</sequence>
<comment type="caution">
    <text evidence="1">The sequence shown here is derived from an EMBL/GenBank/DDBJ whole genome shotgun (WGS) entry which is preliminary data.</text>
</comment>
<keyword evidence="2" id="KW-1185">Reference proteome</keyword>
<dbReference type="AlphaFoldDB" id="A0A8H4PRA5"/>
<dbReference type="EMBL" id="JAAVMX010000005">
    <property type="protein sequence ID" value="KAF4509004.1"/>
    <property type="molecule type" value="Genomic_DNA"/>
</dbReference>
<evidence type="ECO:0000313" key="1">
    <source>
        <dbReference type="EMBL" id="KAF4509004.1"/>
    </source>
</evidence>
<organism evidence="1 2">
    <name type="scientific">Ophiocordyceps sinensis</name>
    <dbReference type="NCBI Taxonomy" id="72228"/>
    <lineage>
        <taxon>Eukaryota</taxon>
        <taxon>Fungi</taxon>
        <taxon>Dikarya</taxon>
        <taxon>Ascomycota</taxon>
        <taxon>Pezizomycotina</taxon>
        <taxon>Sordariomycetes</taxon>
        <taxon>Hypocreomycetidae</taxon>
        <taxon>Hypocreales</taxon>
        <taxon>Ophiocordycipitaceae</taxon>
        <taxon>Ophiocordyceps</taxon>
    </lineage>
</organism>
<protein>
    <submittedName>
        <fullName evidence="1">Uncharacterized protein</fullName>
    </submittedName>
</protein>
<accession>A0A8H4PRA5</accession>
<evidence type="ECO:0000313" key="2">
    <source>
        <dbReference type="Proteomes" id="UP000557566"/>
    </source>
</evidence>
<dbReference type="Proteomes" id="UP000557566">
    <property type="component" value="Unassembled WGS sequence"/>
</dbReference>
<gene>
    <name evidence="1" type="ORF">G6O67_005318</name>
</gene>
<name>A0A8H4PRA5_9HYPO</name>
<proteinExistence type="predicted"/>
<reference evidence="1 2" key="1">
    <citation type="journal article" date="2020" name="Genome Biol. Evol.">
        <title>A new high-quality draft genome assembly of the Chinese cordyceps Ophiocordyceps sinensis.</title>
        <authorList>
            <person name="Shu R."/>
            <person name="Zhang J."/>
            <person name="Meng Q."/>
            <person name="Zhang H."/>
            <person name="Zhou G."/>
            <person name="Li M."/>
            <person name="Wu P."/>
            <person name="Zhao Y."/>
            <person name="Chen C."/>
            <person name="Qin Q."/>
        </authorList>
    </citation>
    <scope>NUCLEOTIDE SEQUENCE [LARGE SCALE GENOMIC DNA]</scope>
    <source>
        <strain evidence="1 2">IOZ07</strain>
    </source>
</reference>